<dbReference type="GO" id="GO:0008270">
    <property type="term" value="F:zinc ion binding"/>
    <property type="evidence" value="ECO:0007669"/>
    <property type="project" value="InterPro"/>
</dbReference>
<protein>
    <submittedName>
        <fullName evidence="9">Dipeptidase PepV</fullName>
    </submittedName>
</protein>
<dbReference type="InterPro" id="IPR002933">
    <property type="entry name" value="Peptidase_M20"/>
</dbReference>
<comment type="similarity">
    <text evidence="2">Belongs to the peptidase M20A family.</text>
</comment>
<dbReference type="InterPro" id="IPR050072">
    <property type="entry name" value="Peptidase_M20A"/>
</dbReference>
<keyword evidence="7" id="KW-0224">Dipeptidase</keyword>
<dbReference type="InterPro" id="IPR001261">
    <property type="entry name" value="ArgE/DapE_CS"/>
</dbReference>
<keyword evidence="10" id="KW-1185">Reference proteome</keyword>
<dbReference type="AlphaFoldDB" id="A0A926D5H4"/>
<name>A0A926D5H4_9FIRM</name>
<evidence type="ECO:0000256" key="7">
    <source>
        <dbReference type="ARBA" id="ARBA00022997"/>
    </source>
</evidence>
<organism evidence="9 10">
    <name type="scientific">Gehongia tenuis</name>
    <dbReference type="NCBI Taxonomy" id="2763655"/>
    <lineage>
        <taxon>Bacteria</taxon>
        <taxon>Bacillati</taxon>
        <taxon>Bacillota</taxon>
        <taxon>Clostridia</taxon>
        <taxon>Christensenellales</taxon>
        <taxon>Christensenellaceae</taxon>
        <taxon>Gehongia</taxon>
    </lineage>
</organism>
<dbReference type="Proteomes" id="UP000623172">
    <property type="component" value="Unassembled WGS sequence"/>
</dbReference>
<dbReference type="PANTHER" id="PTHR43808">
    <property type="entry name" value="ACETYLORNITHINE DEACETYLASE"/>
    <property type="match status" value="1"/>
</dbReference>
<keyword evidence="6" id="KW-0862">Zinc</keyword>
<dbReference type="EMBL" id="JACRSR010000004">
    <property type="protein sequence ID" value="MBC8532103.1"/>
    <property type="molecule type" value="Genomic_DNA"/>
</dbReference>
<keyword evidence="4" id="KW-0479">Metal-binding</keyword>
<keyword evidence="3" id="KW-0645">Protease</keyword>
<evidence type="ECO:0000313" key="10">
    <source>
        <dbReference type="Proteomes" id="UP000623172"/>
    </source>
</evidence>
<dbReference type="GO" id="GO:0006526">
    <property type="term" value="P:L-arginine biosynthetic process"/>
    <property type="evidence" value="ECO:0007669"/>
    <property type="project" value="TreeGrafter"/>
</dbReference>
<dbReference type="PANTHER" id="PTHR43808:SF31">
    <property type="entry name" value="N-ACETYL-L-CITRULLINE DEACETYLASE"/>
    <property type="match status" value="1"/>
</dbReference>
<dbReference type="SUPFAM" id="SSF53187">
    <property type="entry name" value="Zn-dependent exopeptidases"/>
    <property type="match status" value="1"/>
</dbReference>
<dbReference type="Gene3D" id="3.40.630.10">
    <property type="entry name" value="Zn peptidases"/>
    <property type="match status" value="1"/>
</dbReference>
<dbReference type="NCBIfam" id="TIGR01887">
    <property type="entry name" value="dipeptidaselike"/>
    <property type="match status" value="1"/>
</dbReference>
<keyword evidence="5" id="KW-0378">Hydrolase</keyword>
<dbReference type="RefSeq" id="WP_249317198.1">
    <property type="nucleotide sequence ID" value="NZ_JACRSR010000004.1"/>
</dbReference>
<dbReference type="InterPro" id="IPR036264">
    <property type="entry name" value="Bact_exopeptidase_dim_dom"/>
</dbReference>
<dbReference type="GO" id="GO:0006508">
    <property type="term" value="P:proteolysis"/>
    <property type="evidence" value="ECO:0007669"/>
    <property type="project" value="UniProtKB-KW"/>
</dbReference>
<evidence type="ECO:0000256" key="8">
    <source>
        <dbReference type="ARBA" id="ARBA00023049"/>
    </source>
</evidence>
<dbReference type="Gene3D" id="3.30.70.360">
    <property type="match status" value="2"/>
</dbReference>
<reference evidence="9" key="1">
    <citation type="submission" date="2020-08" db="EMBL/GenBank/DDBJ databases">
        <title>Genome public.</title>
        <authorList>
            <person name="Liu C."/>
            <person name="Sun Q."/>
        </authorList>
    </citation>
    <scope>NUCLEOTIDE SEQUENCE</scope>
    <source>
        <strain evidence="9">NSJ-53</strain>
    </source>
</reference>
<dbReference type="NCBIfam" id="NF005591">
    <property type="entry name" value="PRK07318.1"/>
    <property type="match status" value="1"/>
</dbReference>
<sequence>MFEGFVEKRLAGLVRDLQRLVRIPSVKSKPSPGAPFGFESRRCLNEMLLIAAELGFTARSIDGYCGEVIYGEGTRSLGVLTHLDVVPAEDGWRCPPFAGEIVDGRMVGRGTADDKGPAIASLYALAVLRDAGFQPKKEIRLIFGTDEETGSGDMAYYREHCPLPDMSFSPDALFPVVNAEKGITHLRLRKARTSSTLRSFRSGVRPNVVPDTASCEIVCGRAVLARVLEALPHPYTHELAEKNGILRAAVYGRSAHGSSPELGANAAIALAKALKEATDDPAAADLWALARCFDAPHDGARLNIPFRDEPSGALTANLGLLGFDGQVITGDVDIRYPVTYTYEDVASGMISVLQPMGFTLEPLSRTAPLYVPEDNELVSTLLAVFKEKTGRAERPLAIGGGTYARHIQNAVAFGALLPEQENVTHQKDEYTELSHLAFLTDILALAMLRLTERP</sequence>
<comment type="cofactor">
    <cofactor evidence="1">
        <name>Zn(2+)</name>
        <dbReference type="ChEBI" id="CHEBI:29105"/>
    </cofactor>
</comment>
<dbReference type="GO" id="GO:0008237">
    <property type="term" value="F:metallopeptidase activity"/>
    <property type="evidence" value="ECO:0007669"/>
    <property type="project" value="UniProtKB-KW"/>
</dbReference>
<dbReference type="Pfam" id="PF01546">
    <property type="entry name" value="Peptidase_M20"/>
    <property type="match status" value="1"/>
</dbReference>
<evidence type="ECO:0000256" key="6">
    <source>
        <dbReference type="ARBA" id="ARBA00022833"/>
    </source>
</evidence>
<dbReference type="InterPro" id="IPR010964">
    <property type="entry name" value="M20A_pepV-rel"/>
</dbReference>
<keyword evidence="8" id="KW-0482">Metalloprotease</keyword>
<proteinExistence type="inferred from homology"/>
<dbReference type="GO" id="GO:0016805">
    <property type="term" value="F:dipeptidase activity"/>
    <property type="evidence" value="ECO:0007669"/>
    <property type="project" value="UniProtKB-KW"/>
</dbReference>
<dbReference type="GO" id="GO:0008777">
    <property type="term" value="F:acetylornithine deacetylase activity"/>
    <property type="evidence" value="ECO:0007669"/>
    <property type="project" value="TreeGrafter"/>
</dbReference>
<evidence type="ECO:0000256" key="5">
    <source>
        <dbReference type="ARBA" id="ARBA00022801"/>
    </source>
</evidence>
<dbReference type="SUPFAM" id="SSF55031">
    <property type="entry name" value="Bacterial exopeptidase dimerisation domain"/>
    <property type="match status" value="1"/>
</dbReference>
<comment type="caution">
    <text evidence="9">The sequence shown here is derived from an EMBL/GenBank/DDBJ whole genome shotgun (WGS) entry which is preliminary data.</text>
</comment>
<accession>A0A926D5H4</accession>
<evidence type="ECO:0000256" key="4">
    <source>
        <dbReference type="ARBA" id="ARBA00022723"/>
    </source>
</evidence>
<evidence type="ECO:0000256" key="1">
    <source>
        <dbReference type="ARBA" id="ARBA00001947"/>
    </source>
</evidence>
<evidence type="ECO:0000256" key="2">
    <source>
        <dbReference type="ARBA" id="ARBA00006247"/>
    </source>
</evidence>
<gene>
    <name evidence="9" type="primary">pepV</name>
    <name evidence="9" type="ORF">H8696_09610</name>
</gene>
<dbReference type="PROSITE" id="PS00759">
    <property type="entry name" value="ARGE_DAPE_CPG2_2"/>
    <property type="match status" value="1"/>
</dbReference>
<evidence type="ECO:0000313" key="9">
    <source>
        <dbReference type="EMBL" id="MBC8532103.1"/>
    </source>
</evidence>
<evidence type="ECO:0000256" key="3">
    <source>
        <dbReference type="ARBA" id="ARBA00022670"/>
    </source>
</evidence>